<reference evidence="2" key="1">
    <citation type="journal article" date="2023" name="Mol. Biol. Evol.">
        <title>Third-Generation Sequencing Reveals the Adaptive Role of the Epigenome in Three Deep-Sea Polychaetes.</title>
        <authorList>
            <person name="Perez M."/>
            <person name="Aroh O."/>
            <person name="Sun Y."/>
            <person name="Lan Y."/>
            <person name="Juniper S.K."/>
            <person name="Young C.R."/>
            <person name="Angers B."/>
            <person name="Qian P.Y."/>
        </authorList>
    </citation>
    <scope>NUCLEOTIDE SEQUENCE</scope>
    <source>
        <strain evidence="2">P08H-3</strain>
    </source>
</reference>
<evidence type="ECO:0000313" key="3">
    <source>
        <dbReference type="Proteomes" id="UP001208570"/>
    </source>
</evidence>
<sequence length="247" mass="27310">MISRLDDLRIDESEAVVTALRNTFMPRLKDRDASIFSQLIKDLWPEVNIQLSFIGQLSERSIQSEVDDVSVSQVGSKAGSRRKSHVQIMSGRHKSFRDSLRLNTPVVQIVSAMDNELIPGISDEKFALRDIDDAIAVATSDLGLMPGVAFQGRVSQLAQLNIVHKTIIVCGPAGCGKSECIKTFALAERERGKTVDIQSIYTKTAWKDGLIPSLLRNYCLGDNEVSYQTDTKPVMKVMQLDGEVSIL</sequence>
<dbReference type="AlphaFoldDB" id="A0AAD9JDP8"/>
<feature type="compositionally biased region" description="Basic residues" evidence="1">
    <location>
        <begin position="79"/>
        <end position="92"/>
    </location>
</feature>
<dbReference type="InterPro" id="IPR043157">
    <property type="entry name" value="Dynein_AAA1S"/>
</dbReference>
<dbReference type="EMBL" id="JAODUP010000380">
    <property type="protein sequence ID" value="KAK2150974.1"/>
    <property type="molecule type" value="Genomic_DNA"/>
</dbReference>
<protein>
    <submittedName>
        <fullName evidence="2">Uncharacterized protein</fullName>
    </submittedName>
</protein>
<organism evidence="2 3">
    <name type="scientific">Paralvinella palmiformis</name>
    <dbReference type="NCBI Taxonomy" id="53620"/>
    <lineage>
        <taxon>Eukaryota</taxon>
        <taxon>Metazoa</taxon>
        <taxon>Spiralia</taxon>
        <taxon>Lophotrochozoa</taxon>
        <taxon>Annelida</taxon>
        <taxon>Polychaeta</taxon>
        <taxon>Sedentaria</taxon>
        <taxon>Canalipalpata</taxon>
        <taxon>Terebellida</taxon>
        <taxon>Terebelliformia</taxon>
        <taxon>Alvinellidae</taxon>
        <taxon>Paralvinella</taxon>
    </lineage>
</organism>
<dbReference type="Gene3D" id="3.40.50.300">
    <property type="entry name" value="P-loop containing nucleotide triphosphate hydrolases"/>
    <property type="match status" value="1"/>
</dbReference>
<dbReference type="PANTHER" id="PTHR46961">
    <property type="entry name" value="DYNEIN HEAVY CHAIN 1, AXONEMAL-LIKE PROTEIN"/>
    <property type="match status" value="1"/>
</dbReference>
<dbReference type="GO" id="GO:0030286">
    <property type="term" value="C:dynein complex"/>
    <property type="evidence" value="ECO:0007669"/>
    <property type="project" value="InterPro"/>
</dbReference>
<dbReference type="GO" id="GO:0007018">
    <property type="term" value="P:microtubule-based movement"/>
    <property type="evidence" value="ECO:0007669"/>
    <property type="project" value="InterPro"/>
</dbReference>
<dbReference type="InterPro" id="IPR027417">
    <property type="entry name" value="P-loop_NTPase"/>
</dbReference>
<dbReference type="SUPFAM" id="SSF52540">
    <property type="entry name" value="P-loop containing nucleoside triphosphate hydrolases"/>
    <property type="match status" value="1"/>
</dbReference>
<dbReference type="PANTHER" id="PTHR46961:SF21">
    <property type="entry name" value="LOW QUALITY PROTEIN: DYNEIN BETA CHAIN, FLAGELLAR OUTER ARM-LIKE"/>
    <property type="match status" value="1"/>
</dbReference>
<keyword evidence="3" id="KW-1185">Reference proteome</keyword>
<accession>A0AAD9JDP8</accession>
<evidence type="ECO:0000256" key="1">
    <source>
        <dbReference type="SAM" id="MobiDB-lite"/>
    </source>
</evidence>
<evidence type="ECO:0000313" key="2">
    <source>
        <dbReference type="EMBL" id="KAK2150974.1"/>
    </source>
</evidence>
<comment type="caution">
    <text evidence="2">The sequence shown here is derived from an EMBL/GenBank/DDBJ whole genome shotgun (WGS) entry which is preliminary data.</text>
</comment>
<name>A0AAD9JDP8_9ANNE</name>
<dbReference type="Proteomes" id="UP001208570">
    <property type="component" value="Unassembled WGS sequence"/>
</dbReference>
<proteinExistence type="predicted"/>
<feature type="region of interest" description="Disordered" evidence="1">
    <location>
        <begin position="73"/>
        <end position="92"/>
    </location>
</feature>
<dbReference type="Gene3D" id="1.10.8.710">
    <property type="match status" value="1"/>
</dbReference>
<dbReference type="GO" id="GO:0051959">
    <property type="term" value="F:dynein light intermediate chain binding"/>
    <property type="evidence" value="ECO:0007669"/>
    <property type="project" value="InterPro"/>
</dbReference>
<dbReference type="GO" id="GO:0045505">
    <property type="term" value="F:dynein intermediate chain binding"/>
    <property type="evidence" value="ECO:0007669"/>
    <property type="project" value="InterPro"/>
</dbReference>
<gene>
    <name evidence="2" type="ORF">LSH36_380g01068</name>
</gene>
<dbReference type="InterPro" id="IPR026983">
    <property type="entry name" value="DHC"/>
</dbReference>